<dbReference type="EMBL" id="CAMGYJ010000004">
    <property type="protein sequence ID" value="CAI0400929.1"/>
    <property type="molecule type" value="Genomic_DNA"/>
</dbReference>
<sequence length="229" mass="26668">MNLTRKSGIINALRMLYWSNNYIQEIRTVLVAGNRLPKTGRKRCTCCQNIRAINIAESHWRGHAKAKVVDGWRIYPVQRILFYLKALFGHCEPSPDNLHIRGLIYCHPCTMNLTRKSDIINRLRMLYWSNKDIQEVLEQLSSRGIDYQRLVANVEPVARISGRLISQNLIGEVTQGPKLWTDGEFIRFSAFYSTSEPYLVIVREFLWRKKDGQRLSYSLTFSAIFCKLP</sequence>
<keyword evidence="2" id="KW-1185">Reference proteome</keyword>
<dbReference type="AlphaFoldDB" id="A0AAV0IW51"/>
<organism evidence="1 2">
    <name type="scientific">Linum tenue</name>
    <dbReference type="NCBI Taxonomy" id="586396"/>
    <lineage>
        <taxon>Eukaryota</taxon>
        <taxon>Viridiplantae</taxon>
        <taxon>Streptophyta</taxon>
        <taxon>Embryophyta</taxon>
        <taxon>Tracheophyta</taxon>
        <taxon>Spermatophyta</taxon>
        <taxon>Magnoliopsida</taxon>
        <taxon>eudicotyledons</taxon>
        <taxon>Gunneridae</taxon>
        <taxon>Pentapetalae</taxon>
        <taxon>rosids</taxon>
        <taxon>fabids</taxon>
        <taxon>Malpighiales</taxon>
        <taxon>Linaceae</taxon>
        <taxon>Linum</taxon>
    </lineage>
</organism>
<protein>
    <submittedName>
        <fullName evidence="1">Uncharacterized protein</fullName>
    </submittedName>
</protein>
<name>A0AAV0IW51_9ROSI</name>
<reference evidence="1" key="1">
    <citation type="submission" date="2022-08" db="EMBL/GenBank/DDBJ databases">
        <authorList>
            <person name="Gutierrez-Valencia J."/>
        </authorList>
    </citation>
    <scope>NUCLEOTIDE SEQUENCE</scope>
</reference>
<proteinExistence type="predicted"/>
<comment type="caution">
    <text evidence="1">The sequence shown here is derived from an EMBL/GenBank/DDBJ whole genome shotgun (WGS) entry which is preliminary data.</text>
</comment>
<evidence type="ECO:0000313" key="2">
    <source>
        <dbReference type="Proteomes" id="UP001154282"/>
    </source>
</evidence>
<evidence type="ECO:0000313" key="1">
    <source>
        <dbReference type="EMBL" id="CAI0400929.1"/>
    </source>
</evidence>
<gene>
    <name evidence="1" type="ORF">LITE_LOCUS10975</name>
</gene>
<accession>A0AAV0IW51</accession>
<dbReference type="Proteomes" id="UP001154282">
    <property type="component" value="Unassembled WGS sequence"/>
</dbReference>